<dbReference type="InterPro" id="IPR029045">
    <property type="entry name" value="ClpP/crotonase-like_dom_sf"/>
</dbReference>
<dbReference type="GO" id="GO:0006635">
    <property type="term" value="P:fatty acid beta-oxidation"/>
    <property type="evidence" value="ECO:0007669"/>
    <property type="project" value="TreeGrafter"/>
</dbReference>
<dbReference type="Pfam" id="PF00378">
    <property type="entry name" value="ECH_1"/>
    <property type="match status" value="1"/>
</dbReference>
<evidence type="ECO:0000256" key="5">
    <source>
        <dbReference type="ARBA" id="ARBA00036343"/>
    </source>
</evidence>
<evidence type="ECO:0000256" key="2">
    <source>
        <dbReference type="ARBA" id="ARBA00005254"/>
    </source>
</evidence>
<gene>
    <name evidence="14" type="ORF">AXG55_02535</name>
</gene>
<dbReference type="STRING" id="1915309.AXG55_02535"/>
<dbReference type="GO" id="GO:0005829">
    <property type="term" value="C:cytosol"/>
    <property type="evidence" value="ECO:0007669"/>
    <property type="project" value="UniProtKB-SubCell"/>
</dbReference>
<proteinExistence type="inferred from homology"/>
<dbReference type="GO" id="GO:0004492">
    <property type="term" value="F:methyl/ethyl malonyl-CoA decarboxylase activity"/>
    <property type="evidence" value="ECO:0007669"/>
    <property type="project" value="UniProtKB-EC"/>
</dbReference>
<dbReference type="PANTHER" id="PTHR11941">
    <property type="entry name" value="ENOYL-COA HYDRATASE-RELATED"/>
    <property type="match status" value="1"/>
</dbReference>
<dbReference type="CDD" id="cd06558">
    <property type="entry name" value="crotonase-like"/>
    <property type="match status" value="1"/>
</dbReference>
<comment type="similarity">
    <text evidence="2 13">Belongs to the enoyl-CoA hydratase/isomerase family.</text>
</comment>
<dbReference type="Proteomes" id="UP000184731">
    <property type="component" value="Chromosome"/>
</dbReference>
<keyword evidence="3" id="KW-0963">Cytoplasm</keyword>
<evidence type="ECO:0000256" key="3">
    <source>
        <dbReference type="ARBA" id="ARBA00022490"/>
    </source>
</evidence>
<evidence type="ECO:0000256" key="9">
    <source>
        <dbReference type="ARBA" id="ARBA00042052"/>
    </source>
</evidence>
<dbReference type="OrthoDB" id="4608673at2"/>
<dbReference type="AlphaFoldDB" id="A0A1L4CY40"/>
<dbReference type="PROSITE" id="PS00166">
    <property type="entry name" value="ENOYL_COA_HYDRATASE"/>
    <property type="match status" value="1"/>
</dbReference>
<accession>A0A1L4CY40</accession>
<evidence type="ECO:0000313" key="15">
    <source>
        <dbReference type="Proteomes" id="UP000184731"/>
    </source>
</evidence>
<evidence type="ECO:0000256" key="11">
    <source>
        <dbReference type="ARBA" id="ARBA00047446"/>
    </source>
</evidence>
<name>A0A1L4CY40_9BACT</name>
<keyword evidence="15" id="KW-1185">Reference proteome</keyword>
<dbReference type="EMBL" id="CP017834">
    <property type="protein sequence ID" value="APJ02855.1"/>
    <property type="molecule type" value="Genomic_DNA"/>
</dbReference>
<comment type="catalytic activity">
    <reaction evidence="6">
        <text>(2R)-ethylmalonyl-CoA + H(+) = butanoyl-CoA + CO2</text>
        <dbReference type="Rhea" id="RHEA:59540"/>
        <dbReference type="ChEBI" id="CHEBI:15378"/>
        <dbReference type="ChEBI" id="CHEBI:16526"/>
        <dbReference type="ChEBI" id="CHEBI:57371"/>
        <dbReference type="ChEBI" id="CHEBI:85316"/>
        <dbReference type="EC" id="4.1.1.94"/>
    </reaction>
    <physiologicalReaction direction="left-to-right" evidence="6">
        <dbReference type="Rhea" id="RHEA:59541"/>
    </physiologicalReaction>
</comment>
<protein>
    <recommendedName>
        <fullName evidence="8">Ethylmalonyl-CoA decarboxylase</fullName>
        <ecNumber evidence="7">4.1.1.94</ecNumber>
    </recommendedName>
    <alternativeName>
        <fullName evidence="10">Enoyl-CoA hydratase domain-containing protein 1</fullName>
    </alternativeName>
    <alternativeName>
        <fullName evidence="9">Methylmalonyl-CoA decarboxylase</fullName>
    </alternativeName>
</protein>
<dbReference type="InterPro" id="IPR018376">
    <property type="entry name" value="Enoyl-CoA_hyd/isom_CS"/>
</dbReference>
<evidence type="ECO:0000256" key="10">
    <source>
        <dbReference type="ARBA" id="ARBA00042182"/>
    </source>
</evidence>
<evidence type="ECO:0000256" key="8">
    <source>
        <dbReference type="ARBA" id="ARBA00039903"/>
    </source>
</evidence>
<evidence type="ECO:0000256" key="13">
    <source>
        <dbReference type="RuleBase" id="RU003707"/>
    </source>
</evidence>
<reference evidence="14 15" key="1">
    <citation type="submission" date="2016-10" db="EMBL/GenBank/DDBJ databases">
        <title>Silvanigrella aquatica sp. nov., isolated from a freshwater lake located in the Black Forest, Germany, description of Silvanigrellaceae fam. nov., Silvanigrellales ord. nov., reclassification of the order Bdellovibrionales in the class Oligoflexia, reclassification of the families Bacteriovoracaceae and Halobacteriovoraceae in the new order Bacteriovoracales ord. nov., and reclassification of the family Pseudobacteriovoracaceae in the order Oligoflexiales.</title>
        <authorList>
            <person name="Hahn M.W."/>
            <person name="Schmidt J."/>
            <person name="Koll U."/>
            <person name="Rohde M."/>
            <person name="Verbag S."/>
            <person name="Pitt A."/>
            <person name="Nakai R."/>
            <person name="Naganuma T."/>
            <person name="Lang E."/>
        </authorList>
    </citation>
    <scope>NUCLEOTIDE SEQUENCE [LARGE SCALE GENOMIC DNA]</scope>
    <source>
        <strain evidence="14 15">MWH-Nonnen-W8red</strain>
    </source>
</reference>
<comment type="catalytic activity">
    <reaction evidence="11">
        <text>(S)-methylmalonyl-CoA + H(+) = propanoyl-CoA + CO2</text>
        <dbReference type="Rhea" id="RHEA:61340"/>
        <dbReference type="ChEBI" id="CHEBI:15378"/>
        <dbReference type="ChEBI" id="CHEBI:16526"/>
        <dbReference type="ChEBI" id="CHEBI:57327"/>
        <dbReference type="ChEBI" id="CHEBI:57392"/>
        <dbReference type="EC" id="4.1.1.94"/>
    </reaction>
    <physiologicalReaction direction="left-to-right" evidence="11">
        <dbReference type="Rhea" id="RHEA:61341"/>
    </physiologicalReaction>
</comment>
<evidence type="ECO:0000313" key="14">
    <source>
        <dbReference type="EMBL" id="APJ02855.1"/>
    </source>
</evidence>
<comment type="function">
    <text evidence="12">Decarboxylates ethylmalonyl-CoA, a potentially toxic metabolite, to form butyryl-CoA, suggesting it might be involved in metabolite proofreading. Acts preferentially on (S)-ethylmalonyl-CoA but also has some activity on the (R)-isomer. Also has methylmalonyl-CoA decarboxylase activity at lower level.</text>
</comment>
<evidence type="ECO:0000256" key="1">
    <source>
        <dbReference type="ARBA" id="ARBA00004514"/>
    </source>
</evidence>
<evidence type="ECO:0000256" key="7">
    <source>
        <dbReference type="ARBA" id="ARBA00038883"/>
    </source>
</evidence>
<dbReference type="KEGG" id="saqi:AXG55_02535"/>
<dbReference type="Gene3D" id="3.90.226.10">
    <property type="entry name" value="2-enoyl-CoA Hydratase, Chain A, domain 1"/>
    <property type="match status" value="1"/>
</dbReference>
<sequence>MTKLVDGEDFSIIAKNKICYVTLSSPSTRNAISLRMASIMQSICVAKESNESLFEKFLIDQNCHLIVLQSDVEGIFSSGGNLIELQKNPAEVCHHYGPSIRAFCQLLHNFKIPSLSVLAGPSYGGGVEIALATDFRWSIGKNCDFHFTQTKFGIPPGWGGSLRLSELCPQLNPKKVSALILGKMKLDLSQMLYMGLVDKEFQNKKACMNAIEDWVNQISDCPKSVRDDLLDRQSFHNFQELEEYDIQTFNKYFLKDEHKKKIADFMKNKKKK</sequence>
<dbReference type="PANTHER" id="PTHR11941:SF27">
    <property type="entry name" value="ETHYLMALONYL-COA DECARBOXYLASE"/>
    <property type="match status" value="1"/>
</dbReference>
<dbReference type="InterPro" id="IPR001753">
    <property type="entry name" value="Enoyl-CoA_hydra/iso"/>
</dbReference>
<dbReference type="RefSeq" id="WP_148696564.1">
    <property type="nucleotide sequence ID" value="NZ_CP017834.1"/>
</dbReference>
<evidence type="ECO:0000256" key="4">
    <source>
        <dbReference type="ARBA" id="ARBA00023239"/>
    </source>
</evidence>
<evidence type="ECO:0000256" key="6">
    <source>
        <dbReference type="ARBA" id="ARBA00036541"/>
    </source>
</evidence>
<dbReference type="SUPFAM" id="SSF52096">
    <property type="entry name" value="ClpP/crotonase"/>
    <property type="match status" value="1"/>
</dbReference>
<comment type="catalytic activity">
    <reaction evidence="5">
        <text>(2S)-ethylmalonyl-CoA + H(+) = butanoyl-CoA + CO2</text>
        <dbReference type="Rhea" id="RHEA:32131"/>
        <dbReference type="ChEBI" id="CHEBI:15378"/>
        <dbReference type="ChEBI" id="CHEBI:16526"/>
        <dbReference type="ChEBI" id="CHEBI:57371"/>
        <dbReference type="ChEBI" id="CHEBI:60909"/>
        <dbReference type="EC" id="4.1.1.94"/>
    </reaction>
    <physiologicalReaction direction="left-to-right" evidence="5">
        <dbReference type="Rhea" id="RHEA:32132"/>
    </physiologicalReaction>
</comment>
<comment type="subcellular location">
    <subcellularLocation>
        <location evidence="1">Cytoplasm</location>
        <location evidence="1">Cytosol</location>
    </subcellularLocation>
</comment>
<keyword evidence="4" id="KW-0456">Lyase</keyword>
<dbReference type="EC" id="4.1.1.94" evidence="7"/>
<organism evidence="14 15">
    <name type="scientific">Silvanigrella aquatica</name>
    <dbReference type="NCBI Taxonomy" id="1915309"/>
    <lineage>
        <taxon>Bacteria</taxon>
        <taxon>Pseudomonadati</taxon>
        <taxon>Bdellovibrionota</taxon>
        <taxon>Oligoflexia</taxon>
        <taxon>Silvanigrellales</taxon>
        <taxon>Silvanigrellaceae</taxon>
        <taxon>Silvanigrella</taxon>
    </lineage>
</organism>
<evidence type="ECO:0000256" key="12">
    <source>
        <dbReference type="ARBA" id="ARBA00056546"/>
    </source>
</evidence>